<evidence type="ECO:0000313" key="8">
    <source>
        <dbReference type="Proteomes" id="UP000305751"/>
    </source>
</evidence>
<evidence type="ECO:0000313" key="3">
    <source>
        <dbReference type="EMBL" id="RLT78615.1"/>
    </source>
</evidence>
<dbReference type="EMBL" id="SRZA01000054">
    <property type="protein sequence ID" value="TGY00534.1"/>
    <property type="molecule type" value="Genomic_DNA"/>
</dbReference>
<feature type="signal peptide" evidence="1">
    <location>
        <begin position="1"/>
        <end position="23"/>
    </location>
</feature>
<dbReference type="EMBL" id="RAZM01000094">
    <property type="protein sequence ID" value="RLT78615.1"/>
    <property type="molecule type" value="Genomic_DNA"/>
</dbReference>
<comment type="caution">
    <text evidence="3">The sequence shown here is derived from an EMBL/GenBank/DDBJ whole genome shotgun (WGS) entry which is preliminary data.</text>
</comment>
<evidence type="ECO:0000313" key="9">
    <source>
        <dbReference type="Proteomes" id="UP000491181"/>
    </source>
</evidence>
<dbReference type="Proteomes" id="UP000491181">
    <property type="component" value="Unassembled WGS sequence"/>
</dbReference>
<evidence type="ECO:0000313" key="4">
    <source>
        <dbReference type="EMBL" id="TFU45654.1"/>
    </source>
</evidence>
<reference evidence="4 7" key="2">
    <citation type="submission" date="2019-03" db="EMBL/GenBank/DDBJ databases">
        <title>Diversity of the mouse oral microbiome.</title>
        <authorList>
            <person name="Joseph S."/>
            <person name="Aduse-Opoku J."/>
            <person name="Curtis M."/>
            <person name="Wade W."/>
            <person name="Hashim A."/>
        </authorList>
    </citation>
    <scope>NUCLEOTIDE SEQUENCE [LARGE SCALE GENOMIC DNA]</scope>
    <source>
        <strain evidence="4 7">P2318</strain>
    </source>
</reference>
<reference evidence="5 8" key="3">
    <citation type="submission" date="2019-04" db="EMBL/GenBank/DDBJ databases">
        <title>Microbes associate with the intestines of laboratory mice.</title>
        <authorList>
            <person name="Navarre W."/>
            <person name="Wong E."/>
            <person name="Huang K."/>
            <person name="Tropini C."/>
            <person name="Ng K."/>
            <person name="Yu B."/>
        </authorList>
    </citation>
    <scope>NUCLEOTIDE SEQUENCE [LARGE SCALE GENOMIC DNA]</scope>
    <source>
        <strain evidence="5 8">NM70_E10</strain>
    </source>
</reference>
<dbReference type="RefSeq" id="WP_121767432.1">
    <property type="nucleotide sequence ID" value="NZ_BLLS01000068.1"/>
</dbReference>
<dbReference type="Proteomes" id="UP000305751">
    <property type="component" value="Unassembled WGS sequence"/>
</dbReference>
<accession>A0A3L7YWY5</accession>
<dbReference type="Proteomes" id="UP000298073">
    <property type="component" value="Unassembled WGS sequence"/>
</dbReference>
<evidence type="ECO:0000313" key="5">
    <source>
        <dbReference type="EMBL" id="TGY00534.1"/>
    </source>
</evidence>
<feature type="chain" id="PRO_5044594493" description="Outer membrane protein beta-barrel domain-containing protein" evidence="1">
    <location>
        <begin position="24"/>
        <end position="215"/>
    </location>
</feature>
<dbReference type="AlphaFoldDB" id="A0A3L7YWY5"/>
<name>A0A3L7YWY5_9BACE</name>
<proteinExistence type="predicted"/>
<dbReference type="Proteomes" id="UP000267159">
    <property type="component" value="Unassembled WGS sequence"/>
</dbReference>
<evidence type="ECO:0000313" key="2">
    <source>
        <dbReference type="EMBL" id="GFH86968.1"/>
    </source>
</evidence>
<sequence>MKRTLIKAILLFIVLTCHSSLFAQRDFKRHEFTFHAGYGVMLHNPPSLTLTTHSYQRDLAQGVSWNGQYTFRPLKRFVFGAIYSGFSSKGSHPEGKDHLWTHFMGAQIGMCNAYTKHWQVRVETGPGVVFLRNNSQVFGKTRKVNACSIGLLTQADLTYKLTPNVGIGLGVQYMFSGLFKMRSHYHGETIDVKFNSNNDSNLTRLNITTGLSYYF</sequence>
<keyword evidence="1" id="KW-0732">Signal</keyword>
<reference evidence="2 9" key="4">
    <citation type="journal article" date="2020" name="Microbiome">
        <title>Single-cell genomics of uncultured bacteria reveals dietary fiber responders in the mouse gut microbiota.</title>
        <authorList>
            <person name="Chijiiwa R."/>
            <person name="Hosokawa M."/>
            <person name="Kogawa M."/>
            <person name="Nishikawa Y."/>
            <person name="Ide K."/>
            <person name="Sakanashi C."/>
            <person name="Takahashi K."/>
            <person name="Takeyama H."/>
        </authorList>
    </citation>
    <scope>NUCLEOTIDE SEQUENCE [LARGE SCALE GENOMIC DNA]</scope>
    <source>
        <strain evidence="2">IMSAGC_001</strain>
    </source>
</reference>
<dbReference type="InterPro" id="IPR011250">
    <property type="entry name" value="OMP/PagP_B-barrel"/>
</dbReference>
<gene>
    <name evidence="3" type="ORF">D7Y07_18270</name>
    <name evidence="4" type="ORF">E4T97_17915</name>
    <name evidence="5" type="ORF">E5356_14705</name>
    <name evidence="2" type="ORF">IMSAGC001_02390</name>
</gene>
<dbReference type="EMBL" id="BLLS01000068">
    <property type="protein sequence ID" value="GFH86968.1"/>
    <property type="molecule type" value="Genomic_DNA"/>
</dbReference>
<organism evidence="3 6">
    <name type="scientific">Bacteroides acidifaciens</name>
    <dbReference type="NCBI Taxonomy" id="85831"/>
    <lineage>
        <taxon>Bacteria</taxon>
        <taxon>Pseudomonadati</taxon>
        <taxon>Bacteroidota</taxon>
        <taxon>Bacteroidia</taxon>
        <taxon>Bacteroidales</taxon>
        <taxon>Bacteroidaceae</taxon>
        <taxon>Bacteroides</taxon>
    </lineage>
</organism>
<keyword evidence="8" id="KW-1185">Reference proteome</keyword>
<evidence type="ECO:0000313" key="7">
    <source>
        <dbReference type="Proteomes" id="UP000298073"/>
    </source>
</evidence>
<dbReference type="EMBL" id="SPPV01000056">
    <property type="protein sequence ID" value="TFU45654.1"/>
    <property type="molecule type" value="Genomic_DNA"/>
</dbReference>
<evidence type="ECO:0000256" key="1">
    <source>
        <dbReference type="SAM" id="SignalP"/>
    </source>
</evidence>
<evidence type="ECO:0008006" key="10">
    <source>
        <dbReference type="Google" id="ProtNLM"/>
    </source>
</evidence>
<evidence type="ECO:0000313" key="6">
    <source>
        <dbReference type="Proteomes" id="UP000267159"/>
    </source>
</evidence>
<reference evidence="3 6" key="1">
    <citation type="submission" date="2018-09" db="EMBL/GenBank/DDBJ databases">
        <title>Murine metabolic-syndrome-specific gut microbial biobank.</title>
        <authorList>
            <person name="Liu C."/>
        </authorList>
    </citation>
    <scope>NUCLEOTIDE SEQUENCE [LARGE SCALE GENOMIC DNA]</scope>
    <source>
        <strain evidence="3 6">0.1X-D8-26</strain>
    </source>
</reference>
<dbReference type="SUPFAM" id="SSF56925">
    <property type="entry name" value="OMPA-like"/>
    <property type="match status" value="1"/>
</dbReference>
<protein>
    <recommendedName>
        <fullName evidence="10">Outer membrane protein beta-barrel domain-containing protein</fullName>
    </recommendedName>
</protein>
<dbReference type="STRING" id="1235814.GCA_000613385_01513"/>
<dbReference type="OrthoDB" id="1031530at2"/>